<keyword evidence="4" id="KW-0238">DNA-binding</keyword>
<keyword evidence="8" id="KW-1185">Reference proteome</keyword>
<comment type="function">
    <text evidence="1">Required for the transposition of the insertion element.</text>
</comment>
<comment type="caution">
    <text evidence="7">The sequence shown here is derived from an EMBL/GenBank/DDBJ whole genome shotgun (WGS) entry which is preliminary data.</text>
</comment>
<evidence type="ECO:0000313" key="8">
    <source>
        <dbReference type="Proteomes" id="UP001500449"/>
    </source>
</evidence>
<keyword evidence="5" id="KW-0233">DNA recombination</keyword>
<comment type="similarity">
    <text evidence="2">Belongs to the transposase mutator family.</text>
</comment>
<evidence type="ECO:0000256" key="4">
    <source>
        <dbReference type="ARBA" id="ARBA00023125"/>
    </source>
</evidence>
<evidence type="ECO:0000256" key="6">
    <source>
        <dbReference type="SAM" id="MobiDB-lite"/>
    </source>
</evidence>
<organism evidence="7 8">
    <name type="scientific">Pseudonocardia ailaonensis</name>
    <dbReference type="NCBI Taxonomy" id="367279"/>
    <lineage>
        <taxon>Bacteria</taxon>
        <taxon>Bacillati</taxon>
        <taxon>Actinomycetota</taxon>
        <taxon>Actinomycetes</taxon>
        <taxon>Pseudonocardiales</taxon>
        <taxon>Pseudonocardiaceae</taxon>
        <taxon>Pseudonocardia</taxon>
    </lineage>
</organism>
<keyword evidence="3" id="KW-0815">Transposition</keyword>
<reference evidence="7 8" key="1">
    <citation type="journal article" date="2019" name="Int. J. Syst. Evol. Microbiol.">
        <title>The Global Catalogue of Microorganisms (GCM) 10K type strain sequencing project: providing services to taxonomists for standard genome sequencing and annotation.</title>
        <authorList>
            <consortium name="The Broad Institute Genomics Platform"/>
            <consortium name="The Broad Institute Genome Sequencing Center for Infectious Disease"/>
            <person name="Wu L."/>
            <person name="Ma J."/>
        </authorList>
    </citation>
    <scope>NUCLEOTIDE SEQUENCE [LARGE SCALE GENOMIC DNA]</scope>
    <source>
        <strain evidence="7 8">JCM 16009</strain>
    </source>
</reference>
<sequence length="180" mass="20338">MEVARPGLHGAISSGVQGGFDRVLDAVAVKLPKVCEHLDAARADVLAFTSSSPDLVEQPQRAAQPRDPPPHRRGRIFPDRDSLTPLVGAVLAERHERGEEHRIIEQRIDPSKLLRQPQDLFEKHRLRQAHLAACVRSIRPRFPGSPSYKTTLPRTPPRHRRRRASPQVSGLTRRYLFRAK</sequence>
<name>A0ABN2N031_9PSEU</name>
<evidence type="ECO:0000256" key="3">
    <source>
        <dbReference type="ARBA" id="ARBA00022578"/>
    </source>
</evidence>
<feature type="region of interest" description="Disordered" evidence="6">
    <location>
        <begin position="142"/>
        <end position="171"/>
    </location>
</feature>
<dbReference type="Pfam" id="PF00872">
    <property type="entry name" value="Transposase_mut"/>
    <property type="match status" value="1"/>
</dbReference>
<accession>A0ABN2N031</accession>
<evidence type="ECO:0000256" key="5">
    <source>
        <dbReference type="ARBA" id="ARBA00023172"/>
    </source>
</evidence>
<gene>
    <name evidence="7" type="ORF">GCM10009836_25080</name>
</gene>
<evidence type="ECO:0000256" key="1">
    <source>
        <dbReference type="ARBA" id="ARBA00002190"/>
    </source>
</evidence>
<evidence type="ECO:0000313" key="7">
    <source>
        <dbReference type="EMBL" id="GAA1844611.1"/>
    </source>
</evidence>
<evidence type="ECO:0008006" key="9">
    <source>
        <dbReference type="Google" id="ProtNLM"/>
    </source>
</evidence>
<dbReference type="EMBL" id="BAAAQK010000005">
    <property type="protein sequence ID" value="GAA1844611.1"/>
    <property type="molecule type" value="Genomic_DNA"/>
</dbReference>
<proteinExistence type="inferred from homology"/>
<dbReference type="InterPro" id="IPR001207">
    <property type="entry name" value="Transposase_mutator"/>
</dbReference>
<protein>
    <recommendedName>
        <fullName evidence="9">DUF222 domain-containing protein</fullName>
    </recommendedName>
</protein>
<feature type="region of interest" description="Disordered" evidence="6">
    <location>
        <begin position="52"/>
        <end position="79"/>
    </location>
</feature>
<dbReference type="Proteomes" id="UP001500449">
    <property type="component" value="Unassembled WGS sequence"/>
</dbReference>
<evidence type="ECO:0000256" key="2">
    <source>
        <dbReference type="ARBA" id="ARBA00010961"/>
    </source>
</evidence>